<dbReference type="CDD" id="cd02440">
    <property type="entry name" value="AdoMet_MTases"/>
    <property type="match status" value="1"/>
</dbReference>
<feature type="domain" description="Methyltransferase" evidence="1">
    <location>
        <begin position="56"/>
        <end position="149"/>
    </location>
</feature>
<dbReference type="InterPro" id="IPR041698">
    <property type="entry name" value="Methyltransf_25"/>
</dbReference>
<reference evidence="2 3" key="1">
    <citation type="submission" date="2021-05" db="EMBL/GenBank/DDBJ databases">
        <title>Mycobacterium acidophilum sp. nov., an extremely acid-tolerant member of the genus Mycobacterium.</title>
        <authorList>
            <person name="Xia J."/>
        </authorList>
    </citation>
    <scope>NUCLEOTIDE SEQUENCE [LARGE SCALE GENOMIC DNA]</scope>
    <source>
        <strain evidence="2 3">M1</strain>
    </source>
</reference>
<evidence type="ECO:0000313" key="2">
    <source>
        <dbReference type="EMBL" id="MBS9532092.1"/>
    </source>
</evidence>
<sequence>MSGSKVNGALPSADRDDDSIQGHWLLVRLGKRVLRPGGIEMTRGLLERAGLPNSDVVELAPGMGRTATEILAHQPKSYVGAERDPDAARNVERIVGKSGGTVKVADAADTGLPNGSADVVIGEAMLSMQSDATKEAIISEAARVLRPGGRYAIHELALTPNTIDEATKTDIKQTLATTLKVNARPLTVSEWMGLLAKHELVVDAVNTTPMALLERKRLIADEGFFGALRFAKNLLLHPEGRRRVLSMRRMFREHQEDLAAVGILAHKPGGGANPAVSKGKGCC</sequence>
<accession>A0ABS5RDQ1</accession>
<evidence type="ECO:0000313" key="3">
    <source>
        <dbReference type="Proteomes" id="UP001519535"/>
    </source>
</evidence>
<keyword evidence="3" id="KW-1185">Reference proteome</keyword>
<evidence type="ECO:0000259" key="1">
    <source>
        <dbReference type="Pfam" id="PF13649"/>
    </source>
</evidence>
<dbReference type="Proteomes" id="UP001519535">
    <property type="component" value="Unassembled WGS sequence"/>
</dbReference>
<dbReference type="Pfam" id="PF13649">
    <property type="entry name" value="Methyltransf_25"/>
    <property type="match status" value="1"/>
</dbReference>
<dbReference type="RefSeq" id="WP_214090974.1">
    <property type="nucleotide sequence ID" value="NZ_JAHCLR010000001.1"/>
</dbReference>
<dbReference type="PANTHER" id="PTHR42912">
    <property type="entry name" value="METHYLTRANSFERASE"/>
    <property type="match status" value="1"/>
</dbReference>
<keyword evidence="2" id="KW-0489">Methyltransferase</keyword>
<dbReference type="InterPro" id="IPR029063">
    <property type="entry name" value="SAM-dependent_MTases_sf"/>
</dbReference>
<dbReference type="GO" id="GO:0008168">
    <property type="term" value="F:methyltransferase activity"/>
    <property type="evidence" value="ECO:0007669"/>
    <property type="project" value="UniProtKB-KW"/>
</dbReference>
<proteinExistence type="predicted"/>
<dbReference type="PANTHER" id="PTHR42912:SF95">
    <property type="entry name" value="METHYLTRANSFERASE TYPE 11 DOMAIN-CONTAINING PROTEIN"/>
    <property type="match status" value="1"/>
</dbReference>
<name>A0ABS5RDQ1_9MYCO</name>
<dbReference type="GO" id="GO:0032259">
    <property type="term" value="P:methylation"/>
    <property type="evidence" value="ECO:0007669"/>
    <property type="project" value="UniProtKB-KW"/>
</dbReference>
<dbReference type="InterPro" id="IPR050508">
    <property type="entry name" value="Methyltransf_Superfamily"/>
</dbReference>
<protein>
    <submittedName>
        <fullName evidence="2">Class I SAM-dependent methyltransferase</fullName>
    </submittedName>
</protein>
<dbReference type="EMBL" id="JAHCLR010000001">
    <property type="protein sequence ID" value="MBS9532092.1"/>
    <property type="molecule type" value="Genomic_DNA"/>
</dbReference>
<dbReference type="Gene3D" id="3.40.50.150">
    <property type="entry name" value="Vaccinia Virus protein VP39"/>
    <property type="match status" value="1"/>
</dbReference>
<organism evidence="2 3">
    <name type="scientific">Mycolicibacter acidiphilus</name>
    <dbReference type="NCBI Taxonomy" id="2835306"/>
    <lineage>
        <taxon>Bacteria</taxon>
        <taxon>Bacillati</taxon>
        <taxon>Actinomycetota</taxon>
        <taxon>Actinomycetes</taxon>
        <taxon>Mycobacteriales</taxon>
        <taxon>Mycobacteriaceae</taxon>
        <taxon>Mycolicibacter</taxon>
    </lineage>
</organism>
<gene>
    <name evidence="2" type="ORF">KIH27_00655</name>
</gene>
<keyword evidence="2" id="KW-0808">Transferase</keyword>
<dbReference type="SUPFAM" id="SSF53335">
    <property type="entry name" value="S-adenosyl-L-methionine-dependent methyltransferases"/>
    <property type="match status" value="1"/>
</dbReference>
<comment type="caution">
    <text evidence="2">The sequence shown here is derived from an EMBL/GenBank/DDBJ whole genome shotgun (WGS) entry which is preliminary data.</text>
</comment>